<dbReference type="Proteomes" id="UP000095228">
    <property type="component" value="Chromosome"/>
</dbReference>
<keyword evidence="4 5" id="KW-0472">Membrane</keyword>
<proteinExistence type="inferred from homology"/>
<evidence type="ECO:0000256" key="4">
    <source>
        <dbReference type="ARBA" id="ARBA00023136"/>
    </source>
</evidence>
<comment type="similarity">
    <text evidence="5">Belongs to the TatC family.</text>
</comment>
<organism evidence="6 7">
    <name type="scientific">Lacunisphaera limnophila</name>
    <dbReference type="NCBI Taxonomy" id="1838286"/>
    <lineage>
        <taxon>Bacteria</taxon>
        <taxon>Pseudomonadati</taxon>
        <taxon>Verrucomicrobiota</taxon>
        <taxon>Opitutia</taxon>
        <taxon>Opitutales</taxon>
        <taxon>Opitutaceae</taxon>
        <taxon>Lacunisphaera</taxon>
    </lineage>
</organism>
<dbReference type="STRING" id="1838286.Verru16b_00371"/>
<dbReference type="PANTHER" id="PTHR30371:SF0">
    <property type="entry name" value="SEC-INDEPENDENT PROTEIN TRANSLOCASE PROTEIN TATC, CHLOROPLASTIC-RELATED"/>
    <property type="match status" value="1"/>
</dbReference>
<dbReference type="Pfam" id="PF00902">
    <property type="entry name" value="TatC"/>
    <property type="match status" value="1"/>
</dbReference>
<dbReference type="HAMAP" id="MF_00902">
    <property type="entry name" value="TatC"/>
    <property type="match status" value="1"/>
</dbReference>
<feature type="transmembrane region" description="Helical" evidence="5">
    <location>
        <begin position="30"/>
        <end position="49"/>
    </location>
</feature>
<dbReference type="PANTHER" id="PTHR30371">
    <property type="entry name" value="SEC-INDEPENDENT PROTEIN TRANSLOCASE PROTEIN TATC"/>
    <property type="match status" value="1"/>
</dbReference>
<dbReference type="GO" id="GO:0043953">
    <property type="term" value="P:protein transport by the Tat complex"/>
    <property type="evidence" value="ECO:0007669"/>
    <property type="project" value="UniProtKB-UniRule"/>
</dbReference>
<evidence type="ECO:0000256" key="5">
    <source>
        <dbReference type="HAMAP-Rule" id="MF_00902"/>
    </source>
</evidence>
<evidence type="ECO:0000256" key="3">
    <source>
        <dbReference type="ARBA" id="ARBA00022989"/>
    </source>
</evidence>
<feature type="transmembrane region" description="Helical" evidence="5">
    <location>
        <begin position="173"/>
        <end position="199"/>
    </location>
</feature>
<keyword evidence="7" id="KW-1185">Reference proteome</keyword>
<dbReference type="GO" id="GO:0033281">
    <property type="term" value="C:TAT protein transport complex"/>
    <property type="evidence" value="ECO:0007669"/>
    <property type="project" value="UniProtKB-UniRule"/>
</dbReference>
<keyword evidence="3 5" id="KW-1133">Transmembrane helix</keyword>
<dbReference type="PRINTS" id="PR01840">
    <property type="entry name" value="TATCFAMILY"/>
</dbReference>
<feature type="transmembrane region" description="Helical" evidence="5">
    <location>
        <begin position="234"/>
        <end position="254"/>
    </location>
</feature>
<dbReference type="PATRIC" id="fig|1838286.3.peg.376"/>
<accession>A0A1D8AR18</accession>
<sequence>MDEYDESSPPAVAGGKPMGFLGHLEELRGTLIKCAVVFALFVTLIAYQMKDAAVLLNWPLEQIQAEYPAMKTDLVTNTPMGVFTVIINICLMGGVILSLPLWLFFLGQFVAPALTKKELRVIVPTGLAAFLLFLAGAAFGYFLLTPSTIRVAFELNELLGYTIMWTADKYYSLLMWMTLGMGAAFEFPLLVVLAVYMGLIEVKTLRTYRRHAIIVMFVIAAIVTPTPDPLNQCLFALPLIVLYELSIWVSAFIGRRVGKE</sequence>
<dbReference type="NCBIfam" id="TIGR00945">
    <property type="entry name" value="tatC"/>
    <property type="match status" value="1"/>
</dbReference>
<dbReference type="AlphaFoldDB" id="A0A1D8AR18"/>
<keyword evidence="5" id="KW-0811">Translocation</keyword>
<reference evidence="6 7" key="1">
    <citation type="submission" date="2016-06" db="EMBL/GenBank/DDBJ databases">
        <title>Three novel species with peptidoglycan cell walls form the new genus Lacunisphaera gen. nov. in the family Opitutaceae of the verrucomicrobial subdivision 4.</title>
        <authorList>
            <person name="Rast P."/>
            <person name="Gloeckner I."/>
            <person name="Jogler M."/>
            <person name="Boedeker C."/>
            <person name="Jeske O."/>
            <person name="Wiegand S."/>
            <person name="Reinhardt R."/>
            <person name="Schumann P."/>
            <person name="Rohde M."/>
            <person name="Spring S."/>
            <person name="Gloeckner F.O."/>
            <person name="Jogler C."/>
        </authorList>
    </citation>
    <scope>NUCLEOTIDE SEQUENCE [LARGE SCALE GENOMIC DNA]</scope>
    <source>
        <strain evidence="6 7">IG16b</strain>
    </source>
</reference>
<gene>
    <name evidence="5 6" type="primary">tatC</name>
    <name evidence="6" type="ORF">Verru16b_00371</name>
</gene>
<dbReference type="KEGG" id="obg:Verru16b_00371"/>
<keyword evidence="5" id="KW-0653">Protein transport</keyword>
<dbReference type="GO" id="GO:0065002">
    <property type="term" value="P:intracellular protein transmembrane transport"/>
    <property type="evidence" value="ECO:0007669"/>
    <property type="project" value="TreeGrafter"/>
</dbReference>
<evidence type="ECO:0000256" key="1">
    <source>
        <dbReference type="ARBA" id="ARBA00004141"/>
    </source>
</evidence>
<comment type="subunit">
    <text evidence="5">Forms a complex with TatA.</text>
</comment>
<dbReference type="InterPro" id="IPR002033">
    <property type="entry name" value="TatC"/>
</dbReference>
<protein>
    <recommendedName>
        <fullName evidence="5">Sec-independent protein translocase protein TatC</fullName>
    </recommendedName>
</protein>
<feature type="transmembrane region" description="Helical" evidence="5">
    <location>
        <begin position="211"/>
        <end position="228"/>
    </location>
</feature>
<evidence type="ECO:0000313" key="6">
    <source>
        <dbReference type="EMBL" id="AOS43328.1"/>
    </source>
</evidence>
<evidence type="ECO:0000313" key="7">
    <source>
        <dbReference type="Proteomes" id="UP000095228"/>
    </source>
</evidence>
<keyword evidence="5" id="KW-0813">Transport</keyword>
<feature type="transmembrane region" description="Helical" evidence="5">
    <location>
        <begin position="127"/>
        <end position="153"/>
    </location>
</feature>
<comment type="function">
    <text evidence="5">Part of the twin-arginine translocation (Tat) system that transports large folded proteins containing a characteristic twin-arginine motif in their signal peptide across membranes.</text>
</comment>
<evidence type="ECO:0000256" key="2">
    <source>
        <dbReference type="ARBA" id="ARBA00022692"/>
    </source>
</evidence>
<name>A0A1D8AR18_9BACT</name>
<dbReference type="GO" id="GO:0009977">
    <property type="term" value="F:proton motive force dependent protein transmembrane transporter activity"/>
    <property type="evidence" value="ECO:0007669"/>
    <property type="project" value="TreeGrafter"/>
</dbReference>
<dbReference type="EMBL" id="CP016094">
    <property type="protein sequence ID" value="AOS43328.1"/>
    <property type="molecule type" value="Genomic_DNA"/>
</dbReference>
<comment type="subcellular location">
    <subcellularLocation>
        <location evidence="5">Cell membrane</location>
        <topology evidence="5">Multi-pass membrane protein</topology>
    </subcellularLocation>
    <subcellularLocation>
        <location evidence="1">Membrane</location>
        <topology evidence="1">Multi-pass membrane protein</topology>
    </subcellularLocation>
</comment>
<keyword evidence="2 5" id="KW-0812">Transmembrane</keyword>
<keyword evidence="5" id="KW-1003">Cell membrane</keyword>
<feature type="transmembrane region" description="Helical" evidence="5">
    <location>
        <begin position="80"/>
        <end position="106"/>
    </location>
</feature>